<proteinExistence type="inferred from homology"/>
<evidence type="ECO:0000256" key="2">
    <source>
        <dbReference type="ARBA" id="ARBA00002368"/>
    </source>
</evidence>
<evidence type="ECO:0000256" key="1">
    <source>
        <dbReference type="ARBA" id="ARBA00001947"/>
    </source>
</evidence>
<dbReference type="Pfam" id="PF01979">
    <property type="entry name" value="Amidohydro_1"/>
    <property type="match status" value="1"/>
</dbReference>
<dbReference type="AlphaFoldDB" id="A0A1M4XJL0"/>
<dbReference type="InterPro" id="IPR006680">
    <property type="entry name" value="Amidohydro-rel"/>
</dbReference>
<keyword evidence="5" id="KW-0378">Hydrolase</keyword>
<accession>A0A1M4XJL0</accession>
<evidence type="ECO:0000256" key="4">
    <source>
        <dbReference type="ARBA" id="ARBA00022723"/>
    </source>
</evidence>
<comment type="similarity">
    <text evidence="3">Belongs to the metallo-dependent hydrolases superfamily. DHOase family. Class I DHOase subfamily.</text>
</comment>
<keyword evidence="8" id="KW-1185">Reference proteome</keyword>
<dbReference type="Gene3D" id="2.30.40.10">
    <property type="entry name" value="Urease, subunit C, domain 1"/>
    <property type="match status" value="1"/>
</dbReference>
<protein>
    <submittedName>
        <fullName evidence="7">Dihydroorotase</fullName>
    </submittedName>
</protein>
<dbReference type="InterPro" id="IPR032466">
    <property type="entry name" value="Metal_Hydrolase"/>
</dbReference>
<dbReference type="InterPro" id="IPR050138">
    <property type="entry name" value="DHOase/Allantoinase_Hydrolase"/>
</dbReference>
<dbReference type="PANTHER" id="PTHR43668:SF4">
    <property type="entry name" value="ALLANTOINASE"/>
    <property type="match status" value="1"/>
</dbReference>
<evidence type="ECO:0000256" key="5">
    <source>
        <dbReference type="ARBA" id="ARBA00022801"/>
    </source>
</evidence>
<name>A0A1M4XJL0_9FLAO</name>
<dbReference type="Proteomes" id="UP000184462">
    <property type="component" value="Unassembled WGS sequence"/>
</dbReference>
<evidence type="ECO:0000313" key="8">
    <source>
        <dbReference type="Proteomes" id="UP000184462"/>
    </source>
</evidence>
<dbReference type="GO" id="GO:0006145">
    <property type="term" value="P:purine nucleobase catabolic process"/>
    <property type="evidence" value="ECO:0007669"/>
    <property type="project" value="TreeGrafter"/>
</dbReference>
<dbReference type="OrthoDB" id="9765462at2"/>
<evidence type="ECO:0000313" key="7">
    <source>
        <dbReference type="EMBL" id="SHE93699.1"/>
    </source>
</evidence>
<dbReference type="NCBIfam" id="NF006688">
    <property type="entry name" value="PRK09236.1"/>
    <property type="match status" value="1"/>
</dbReference>
<comment type="function">
    <text evidence="2">Catalyzes the reversible cyclization of carbamoyl aspartate to dihydroorotate.</text>
</comment>
<feature type="domain" description="Amidohydrolase-related" evidence="6">
    <location>
        <begin position="51"/>
        <end position="426"/>
    </location>
</feature>
<dbReference type="RefSeq" id="WP_073193512.1">
    <property type="nucleotide sequence ID" value="NZ_FQTW01000009.1"/>
</dbReference>
<dbReference type="Gene3D" id="3.20.20.140">
    <property type="entry name" value="Metal-dependent hydrolases"/>
    <property type="match status" value="1"/>
</dbReference>
<dbReference type="STRING" id="1155689.SAMN05444278_10940"/>
<dbReference type="SUPFAM" id="SSF51338">
    <property type="entry name" value="Composite domain of metallo-dependent hydrolases"/>
    <property type="match status" value="1"/>
</dbReference>
<evidence type="ECO:0000259" key="6">
    <source>
        <dbReference type="Pfam" id="PF01979"/>
    </source>
</evidence>
<dbReference type="EMBL" id="FQTW01000009">
    <property type="protein sequence ID" value="SHE93699.1"/>
    <property type="molecule type" value="Genomic_DNA"/>
</dbReference>
<dbReference type="GO" id="GO:0046872">
    <property type="term" value="F:metal ion binding"/>
    <property type="evidence" value="ECO:0007669"/>
    <property type="project" value="UniProtKB-KW"/>
</dbReference>
<sequence>MNKTLIKNGTLVNEGQQYQADILIDGQYIQKIDRDISYANANIIDAKGLHVLPGMIDDQVHFREPGFTHKADIRTESMAAVAGGITSFMDMPNTYPNTLTQDLLEQKYQIAEHSSLANYSFFMGISQSNLEEALKTDLENVCGLTDDGLYFDNDQGIMANHPEFLEKLFKRSPHIITLHSESDAIIAKNTEQFIDKYGLDIPPSAHAEIRSEAACLATTNQILELAKKHQNRLHIYHISTAKEAFLLDAGSDVKSKRITGEACIHHLWFSADDYERLGFKIKWNPSVKSELNRQELLRAVKDNYIDIFATDHAPHTLAEKQGNYFESMSGGPLVQHALVALLEFYHQGVFSLETIVNKSAHKVADLYRLRNRGYLKEGYYADLCLVNLNKPWKVIDANSFYKCGWTPFVNTSFKSRIETTFVNGIIVYNNGHFNTSTKGNRLMFEKDRFN</sequence>
<dbReference type="PROSITE" id="PS00483">
    <property type="entry name" value="DIHYDROOROTASE_2"/>
    <property type="match status" value="1"/>
</dbReference>
<organism evidence="7 8">
    <name type="scientific">Psychroflexus salarius</name>
    <dbReference type="NCBI Taxonomy" id="1155689"/>
    <lineage>
        <taxon>Bacteria</taxon>
        <taxon>Pseudomonadati</taxon>
        <taxon>Bacteroidota</taxon>
        <taxon>Flavobacteriia</taxon>
        <taxon>Flavobacteriales</taxon>
        <taxon>Flavobacteriaceae</taxon>
        <taxon>Psychroflexus</taxon>
    </lineage>
</organism>
<reference evidence="7 8" key="1">
    <citation type="submission" date="2016-11" db="EMBL/GenBank/DDBJ databases">
        <authorList>
            <person name="Jaros S."/>
            <person name="Januszkiewicz K."/>
            <person name="Wedrychowicz H."/>
        </authorList>
    </citation>
    <scope>NUCLEOTIDE SEQUENCE [LARGE SCALE GENOMIC DNA]</scope>
    <source>
        <strain evidence="7 8">DSM 25661</strain>
    </source>
</reference>
<keyword evidence="4" id="KW-0479">Metal-binding</keyword>
<evidence type="ECO:0000256" key="3">
    <source>
        <dbReference type="ARBA" id="ARBA00010286"/>
    </source>
</evidence>
<dbReference type="GO" id="GO:0004038">
    <property type="term" value="F:allantoinase activity"/>
    <property type="evidence" value="ECO:0007669"/>
    <property type="project" value="TreeGrafter"/>
</dbReference>
<dbReference type="SUPFAM" id="SSF51556">
    <property type="entry name" value="Metallo-dependent hydrolases"/>
    <property type="match status" value="1"/>
</dbReference>
<dbReference type="InterPro" id="IPR002195">
    <property type="entry name" value="Dihydroorotase_CS"/>
</dbReference>
<comment type="cofactor">
    <cofactor evidence="1">
        <name>Zn(2+)</name>
        <dbReference type="ChEBI" id="CHEBI:29105"/>
    </cofactor>
</comment>
<dbReference type="InterPro" id="IPR011059">
    <property type="entry name" value="Metal-dep_hydrolase_composite"/>
</dbReference>
<dbReference type="PANTHER" id="PTHR43668">
    <property type="entry name" value="ALLANTOINASE"/>
    <property type="match status" value="1"/>
</dbReference>
<dbReference type="GO" id="GO:0005737">
    <property type="term" value="C:cytoplasm"/>
    <property type="evidence" value="ECO:0007669"/>
    <property type="project" value="TreeGrafter"/>
</dbReference>
<gene>
    <name evidence="7" type="ORF">SAMN05444278_10940</name>
</gene>